<proteinExistence type="predicted"/>
<organism evidence="1 2">
    <name type="scientific">Cystoisospora suis</name>
    <dbReference type="NCBI Taxonomy" id="483139"/>
    <lineage>
        <taxon>Eukaryota</taxon>
        <taxon>Sar</taxon>
        <taxon>Alveolata</taxon>
        <taxon>Apicomplexa</taxon>
        <taxon>Conoidasida</taxon>
        <taxon>Coccidia</taxon>
        <taxon>Eucoccidiorida</taxon>
        <taxon>Eimeriorina</taxon>
        <taxon>Sarcocystidae</taxon>
        <taxon>Cystoisospora</taxon>
    </lineage>
</organism>
<protein>
    <submittedName>
        <fullName evidence="1">Uncharacterized protein</fullName>
    </submittedName>
</protein>
<evidence type="ECO:0000313" key="1">
    <source>
        <dbReference type="EMBL" id="PHJ16378.1"/>
    </source>
</evidence>
<reference evidence="1 2" key="1">
    <citation type="journal article" date="2017" name="Int. J. Parasitol.">
        <title>The genome of the protozoan parasite Cystoisospora suis and a reverse vaccinology approach to identify vaccine candidates.</title>
        <authorList>
            <person name="Palmieri N."/>
            <person name="Shrestha A."/>
            <person name="Ruttkowski B."/>
            <person name="Beck T."/>
            <person name="Vogl C."/>
            <person name="Tomley F."/>
            <person name="Blake D.P."/>
            <person name="Joachim A."/>
        </authorList>
    </citation>
    <scope>NUCLEOTIDE SEQUENCE [LARGE SCALE GENOMIC DNA]</scope>
    <source>
        <strain evidence="1 2">Wien I</strain>
    </source>
</reference>
<sequence length="107" mass="11875">MRRSAGFSYSWASRGERPVLGSKAWTPEKPKAPDLRFDCALALAHSFSTTRDILMPSKSLALVSDSQEVTTLRTSSRASITCTNLVSPALVRRWQKVATFNRRSEDG</sequence>
<dbReference type="VEuPathDB" id="ToxoDB:CSUI_009808"/>
<accession>A0A2C6KIA4</accession>
<dbReference type="AlphaFoldDB" id="A0A2C6KIA4"/>
<gene>
    <name evidence="1" type="ORF">CSUI_009808</name>
</gene>
<keyword evidence="2" id="KW-1185">Reference proteome</keyword>
<dbReference type="GeneID" id="94433128"/>
<dbReference type="Proteomes" id="UP000221165">
    <property type="component" value="Unassembled WGS sequence"/>
</dbReference>
<dbReference type="EMBL" id="MIGC01006065">
    <property type="protein sequence ID" value="PHJ16378.1"/>
    <property type="molecule type" value="Genomic_DNA"/>
</dbReference>
<dbReference type="RefSeq" id="XP_067918107.1">
    <property type="nucleotide sequence ID" value="XM_068069917.1"/>
</dbReference>
<evidence type="ECO:0000313" key="2">
    <source>
        <dbReference type="Proteomes" id="UP000221165"/>
    </source>
</evidence>
<name>A0A2C6KIA4_9APIC</name>
<comment type="caution">
    <text evidence="1">The sequence shown here is derived from an EMBL/GenBank/DDBJ whole genome shotgun (WGS) entry which is preliminary data.</text>
</comment>